<sequence length="89" mass="9295">MPSHPVPCEALTGDPAWLVWVFRETVWLSLAFSLPLAAVVTAVFVWRTGLSAKGAAALGLGVGLVLTVATVSYSIAAATCGYNLEQVHP</sequence>
<feature type="transmembrane region" description="Helical" evidence="1">
    <location>
        <begin position="58"/>
        <end position="84"/>
    </location>
</feature>
<evidence type="ECO:0000313" key="3">
    <source>
        <dbReference type="Proteomes" id="UP000185124"/>
    </source>
</evidence>
<dbReference type="AlphaFoldDB" id="A0A1N5ZKZ8"/>
<evidence type="ECO:0000256" key="1">
    <source>
        <dbReference type="SAM" id="Phobius"/>
    </source>
</evidence>
<name>A0A1N5ZKZ8_9ACTN</name>
<accession>A0A1N5ZKZ8</accession>
<keyword evidence="3" id="KW-1185">Reference proteome</keyword>
<gene>
    <name evidence="2" type="ORF">SAMN04489832_4140</name>
</gene>
<dbReference type="Proteomes" id="UP000185124">
    <property type="component" value="Unassembled WGS sequence"/>
</dbReference>
<keyword evidence="1" id="KW-0812">Transmembrane</keyword>
<proteinExistence type="predicted"/>
<keyword evidence="1" id="KW-1133">Transmembrane helix</keyword>
<dbReference type="EMBL" id="FSQT01000002">
    <property type="protein sequence ID" value="SIN22434.1"/>
    <property type="molecule type" value="Genomic_DNA"/>
</dbReference>
<reference evidence="3" key="1">
    <citation type="submission" date="2016-12" db="EMBL/GenBank/DDBJ databases">
        <authorList>
            <person name="Varghese N."/>
            <person name="Submissions S."/>
        </authorList>
    </citation>
    <scope>NUCLEOTIDE SEQUENCE [LARGE SCALE GENOMIC DNA]</scope>
    <source>
        <strain evidence="3">DSM 45599</strain>
    </source>
</reference>
<organism evidence="2 3">
    <name type="scientific">Micromonospora cremea</name>
    <dbReference type="NCBI Taxonomy" id="709881"/>
    <lineage>
        <taxon>Bacteria</taxon>
        <taxon>Bacillati</taxon>
        <taxon>Actinomycetota</taxon>
        <taxon>Actinomycetes</taxon>
        <taxon>Micromonosporales</taxon>
        <taxon>Micromonosporaceae</taxon>
        <taxon>Micromonospora</taxon>
    </lineage>
</organism>
<evidence type="ECO:0000313" key="2">
    <source>
        <dbReference type="EMBL" id="SIN22434.1"/>
    </source>
</evidence>
<keyword evidence="1" id="KW-0472">Membrane</keyword>
<feature type="transmembrane region" description="Helical" evidence="1">
    <location>
        <begin position="26"/>
        <end position="46"/>
    </location>
</feature>
<protein>
    <submittedName>
        <fullName evidence="2">Uncharacterized protein</fullName>
    </submittedName>
</protein>